<evidence type="ECO:0000256" key="2">
    <source>
        <dbReference type="ARBA" id="ARBA00022490"/>
    </source>
</evidence>
<evidence type="ECO:0000256" key="3">
    <source>
        <dbReference type="ARBA" id="ARBA00022723"/>
    </source>
</evidence>
<protein>
    <recommendedName>
        <fullName evidence="8">GID complex catalytic subunit 2</fullName>
    </recommendedName>
    <alternativeName>
        <fullName evidence="7">Glucose-induced degradation protein 2</fullName>
    </alternativeName>
</protein>
<dbReference type="InterPro" id="IPR027370">
    <property type="entry name" value="Znf-RING_euk"/>
</dbReference>
<evidence type="ECO:0000256" key="7">
    <source>
        <dbReference type="ARBA" id="ARBA00075398"/>
    </source>
</evidence>
<organism evidence="13 14">
    <name type="scientific">Knufia fluminis</name>
    <dbReference type="NCBI Taxonomy" id="191047"/>
    <lineage>
        <taxon>Eukaryota</taxon>
        <taxon>Fungi</taxon>
        <taxon>Dikarya</taxon>
        <taxon>Ascomycota</taxon>
        <taxon>Pezizomycotina</taxon>
        <taxon>Eurotiomycetes</taxon>
        <taxon>Chaetothyriomycetidae</taxon>
        <taxon>Chaetothyriales</taxon>
        <taxon>Trichomeriaceae</taxon>
        <taxon>Knufia</taxon>
    </lineage>
</organism>
<dbReference type="GO" id="GO:0061630">
    <property type="term" value="F:ubiquitin protein ligase activity"/>
    <property type="evidence" value="ECO:0007669"/>
    <property type="project" value="InterPro"/>
</dbReference>
<evidence type="ECO:0000256" key="4">
    <source>
        <dbReference type="ARBA" id="ARBA00022771"/>
    </source>
</evidence>
<comment type="subcellular location">
    <subcellularLocation>
        <location evidence="1">Cytoplasm</location>
    </subcellularLocation>
</comment>
<dbReference type="GO" id="GO:0008270">
    <property type="term" value="F:zinc ion binding"/>
    <property type="evidence" value="ECO:0007669"/>
    <property type="project" value="UniProtKB-KW"/>
</dbReference>
<gene>
    <name evidence="13" type="ORF">OHC33_000842</name>
</gene>
<dbReference type="InterPro" id="IPR024964">
    <property type="entry name" value="CTLH/CRA"/>
</dbReference>
<dbReference type="InterPro" id="IPR001841">
    <property type="entry name" value="Znf_RING"/>
</dbReference>
<dbReference type="SMART" id="SM00184">
    <property type="entry name" value="RING"/>
    <property type="match status" value="1"/>
</dbReference>
<accession>A0AAN8EKB9</accession>
<dbReference type="CDD" id="cd16652">
    <property type="entry name" value="dRING_Rmd5p-like"/>
    <property type="match status" value="1"/>
</dbReference>
<evidence type="ECO:0000256" key="10">
    <source>
        <dbReference type="PROSITE-ProRule" id="PRU01215"/>
    </source>
</evidence>
<evidence type="ECO:0000256" key="9">
    <source>
        <dbReference type="PROSITE-ProRule" id="PRU00175"/>
    </source>
</evidence>
<keyword evidence="4 9" id="KW-0863">Zinc-finger</keyword>
<evidence type="ECO:0000256" key="5">
    <source>
        <dbReference type="ARBA" id="ARBA00022833"/>
    </source>
</evidence>
<dbReference type="PANTHER" id="PTHR12170">
    <property type="entry name" value="MACROPHAGE ERYTHROBLAST ATTACHER-RELATED"/>
    <property type="match status" value="1"/>
</dbReference>
<dbReference type="AlphaFoldDB" id="A0AAN8EKB9"/>
<dbReference type="PROSITE" id="PS51867">
    <property type="entry name" value="ZF_RING_GID"/>
    <property type="match status" value="1"/>
</dbReference>
<dbReference type="SUPFAM" id="SSF57850">
    <property type="entry name" value="RING/U-box"/>
    <property type="match status" value="1"/>
</dbReference>
<evidence type="ECO:0000313" key="13">
    <source>
        <dbReference type="EMBL" id="KAK5957654.1"/>
    </source>
</evidence>
<dbReference type="SMART" id="SM00757">
    <property type="entry name" value="CRA"/>
    <property type="match status" value="1"/>
</dbReference>
<dbReference type="Proteomes" id="UP001316803">
    <property type="component" value="Unassembled WGS sequence"/>
</dbReference>
<dbReference type="GO" id="GO:0005737">
    <property type="term" value="C:cytoplasm"/>
    <property type="evidence" value="ECO:0007669"/>
    <property type="project" value="UniProtKB-SubCell"/>
</dbReference>
<dbReference type="EMBL" id="JAKLMC020000002">
    <property type="protein sequence ID" value="KAK5957654.1"/>
    <property type="molecule type" value="Genomic_DNA"/>
</dbReference>
<dbReference type="InterPro" id="IPR044063">
    <property type="entry name" value="ZF_RING_GID"/>
</dbReference>
<reference evidence="13 14" key="1">
    <citation type="submission" date="2022-12" db="EMBL/GenBank/DDBJ databases">
        <title>Genomic features and morphological characterization of a novel Knufia sp. strain isolated from spacecraft assembly facility.</title>
        <authorList>
            <person name="Teixeira M."/>
            <person name="Chander A.M."/>
            <person name="Stajich J.E."/>
            <person name="Venkateswaran K."/>
        </authorList>
    </citation>
    <scope>NUCLEOTIDE SEQUENCE [LARGE SCALE GENOMIC DNA]</scope>
    <source>
        <strain evidence="13 14">FJI-L2-BK-P2</strain>
    </source>
</reference>
<dbReference type="GO" id="GO:0005634">
    <property type="term" value="C:nucleus"/>
    <property type="evidence" value="ECO:0007669"/>
    <property type="project" value="TreeGrafter"/>
</dbReference>
<dbReference type="InterPro" id="IPR013144">
    <property type="entry name" value="CRA_dom"/>
</dbReference>
<dbReference type="Gene3D" id="3.30.40.10">
    <property type="entry name" value="Zinc/RING finger domain, C3HC4 (zinc finger)"/>
    <property type="match status" value="1"/>
</dbReference>
<evidence type="ECO:0000256" key="8">
    <source>
        <dbReference type="ARBA" id="ARBA00080744"/>
    </source>
</evidence>
<proteinExistence type="inferred from homology"/>
<dbReference type="FunFam" id="3.30.40.10:FF:000143">
    <property type="entry name" value="Regulator of gluconeogenesis Rmd5"/>
    <property type="match status" value="1"/>
</dbReference>
<dbReference type="GO" id="GO:0043161">
    <property type="term" value="P:proteasome-mediated ubiquitin-dependent protein catabolic process"/>
    <property type="evidence" value="ECO:0007669"/>
    <property type="project" value="InterPro"/>
</dbReference>
<feature type="zinc finger region" description="RING-Gid-type" evidence="10">
    <location>
        <begin position="356"/>
        <end position="397"/>
    </location>
</feature>
<feature type="domain" description="RING-type" evidence="11">
    <location>
        <begin position="356"/>
        <end position="397"/>
    </location>
</feature>
<evidence type="ECO:0000259" key="12">
    <source>
        <dbReference type="PROSITE" id="PS51867"/>
    </source>
</evidence>
<dbReference type="PANTHER" id="PTHR12170:SF3">
    <property type="entry name" value="GH10162P"/>
    <property type="match status" value="1"/>
</dbReference>
<comment type="caution">
    <text evidence="13">The sequence shown here is derived from an EMBL/GenBank/DDBJ whole genome shotgun (WGS) entry which is preliminary data.</text>
</comment>
<keyword evidence="3" id="KW-0479">Metal-binding</keyword>
<dbReference type="InterPro" id="IPR006594">
    <property type="entry name" value="LisH"/>
</dbReference>
<name>A0AAN8EKB9_9EURO</name>
<evidence type="ECO:0000256" key="1">
    <source>
        <dbReference type="ARBA" id="ARBA00004496"/>
    </source>
</evidence>
<dbReference type="GO" id="GO:0034657">
    <property type="term" value="C:GID complex"/>
    <property type="evidence" value="ECO:0007669"/>
    <property type="project" value="TreeGrafter"/>
</dbReference>
<dbReference type="Pfam" id="PF13445">
    <property type="entry name" value="zf-RING_UBOX"/>
    <property type="match status" value="1"/>
</dbReference>
<sequence length="411" mass="46013">MEAVEREHEKIWASSRKTKTIDATQNIIDQLRRARDSIQNDPASAQITLAKLQAPVKASFDDMTGSLKTTRGGQNNYQKALDKLFRDKPSPSGEIDALSEQSTLVNRAIYLHLLREGLFGVAASLQDEAMQRVGQQRNRQQANGLDVSTDHPLGLDQGLPEDMLHKFQAMHHILDELRSNHNLQPAMDWAETNNEELQARGSNLGFELCRLQYARLLLDGCQNGVLSMDSMMHTLQYAHTAFQPFQRQYSHEIQELMGAMAYFSNLDQSPYHARLNTTSAWDDVALSFTREFCALLELSADSPLYLATTAGAIALPPILKVQAIMKTKKAEWTSQGELGVETPLPPTYQYHSIFVCPVSKEQSTDQNPPMMMPCGHVVCQDSLTRLSKGSRFKCPYCPTESSPSQATRIIL</sequence>
<dbReference type="InterPro" id="IPR037683">
    <property type="entry name" value="Rmd5_dRing"/>
</dbReference>
<evidence type="ECO:0000259" key="11">
    <source>
        <dbReference type="PROSITE" id="PS50089"/>
    </source>
</evidence>
<dbReference type="InterPro" id="IPR045098">
    <property type="entry name" value="Fyv10_fam"/>
</dbReference>
<keyword evidence="14" id="KW-1185">Reference proteome</keyword>
<evidence type="ECO:0000256" key="6">
    <source>
        <dbReference type="ARBA" id="ARBA00061136"/>
    </source>
</evidence>
<keyword evidence="5" id="KW-0862">Zinc</keyword>
<keyword evidence="2" id="KW-0963">Cytoplasm</keyword>
<dbReference type="PROSITE" id="PS50089">
    <property type="entry name" value="ZF_RING_2"/>
    <property type="match status" value="1"/>
</dbReference>
<feature type="domain" description="RING-Gid-type" evidence="12">
    <location>
        <begin position="356"/>
        <end position="397"/>
    </location>
</feature>
<evidence type="ECO:0000313" key="14">
    <source>
        <dbReference type="Proteomes" id="UP001316803"/>
    </source>
</evidence>
<comment type="similarity">
    <text evidence="6">Belongs to the RMD5/GID2 family.</text>
</comment>
<dbReference type="PROSITE" id="PS50896">
    <property type="entry name" value="LISH"/>
    <property type="match status" value="1"/>
</dbReference>
<dbReference type="Pfam" id="PF10607">
    <property type="entry name" value="CTLH"/>
    <property type="match status" value="1"/>
</dbReference>
<dbReference type="InterPro" id="IPR013083">
    <property type="entry name" value="Znf_RING/FYVE/PHD"/>
</dbReference>